<accession>A0A317MTM5</accession>
<keyword evidence="4" id="KW-1185">Reference proteome</keyword>
<dbReference type="Proteomes" id="UP000246569">
    <property type="component" value="Unassembled WGS sequence"/>
</dbReference>
<sequence length="46" mass="5355">MSNTEIVQKLWNLCDVLRDDGILMQMQLRKNLYITSAIRAQIECAD</sequence>
<keyword evidence="2" id="KW-0680">Restriction system</keyword>
<comment type="similarity">
    <text evidence="1">Belongs to the N(4)/N(6)-methyltransferase family.</text>
</comment>
<reference evidence="3 4" key="1">
    <citation type="submission" date="2018-05" db="EMBL/GenBank/DDBJ databases">
        <title>Genomic Encyclopedia of Type Strains, Phase IV (KMG-IV): sequencing the most valuable type-strain genomes for metagenomic binning, comparative biology and taxonomic classification.</title>
        <authorList>
            <person name="Goeker M."/>
        </authorList>
    </citation>
    <scope>NUCLEOTIDE SEQUENCE [LARGE SCALE GENOMIC DNA]</scope>
    <source>
        <strain evidence="3 4">DSM 23606</strain>
    </source>
</reference>
<evidence type="ECO:0000256" key="1">
    <source>
        <dbReference type="ARBA" id="ARBA00006594"/>
    </source>
</evidence>
<evidence type="ECO:0000313" key="4">
    <source>
        <dbReference type="Proteomes" id="UP000246569"/>
    </source>
</evidence>
<dbReference type="InterPro" id="IPR038333">
    <property type="entry name" value="T1MK-like_N_sf"/>
</dbReference>
<comment type="caution">
    <text evidence="3">The sequence shown here is derived from an EMBL/GenBank/DDBJ whole genome shotgun (WGS) entry which is preliminary data.</text>
</comment>
<protein>
    <submittedName>
        <fullName evidence="3">Uncharacterized protein</fullName>
    </submittedName>
</protein>
<organism evidence="3 4">
    <name type="scientific">Plasticicumulans acidivorans</name>
    <dbReference type="NCBI Taxonomy" id="886464"/>
    <lineage>
        <taxon>Bacteria</taxon>
        <taxon>Pseudomonadati</taxon>
        <taxon>Pseudomonadota</taxon>
        <taxon>Gammaproteobacteria</taxon>
        <taxon>Candidatus Competibacteraceae</taxon>
        <taxon>Plasticicumulans</taxon>
    </lineage>
</organism>
<gene>
    <name evidence="3" type="ORF">C7443_10980</name>
</gene>
<dbReference type="Gene3D" id="1.20.1260.30">
    <property type="match status" value="1"/>
</dbReference>
<dbReference type="AlphaFoldDB" id="A0A317MTM5"/>
<evidence type="ECO:0000256" key="2">
    <source>
        <dbReference type="ARBA" id="ARBA00022747"/>
    </source>
</evidence>
<name>A0A317MTM5_9GAMM</name>
<dbReference type="GO" id="GO:0009307">
    <property type="term" value="P:DNA restriction-modification system"/>
    <property type="evidence" value="ECO:0007669"/>
    <property type="project" value="UniProtKB-KW"/>
</dbReference>
<proteinExistence type="inferred from homology"/>
<evidence type="ECO:0000313" key="3">
    <source>
        <dbReference type="EMBL" id="PWV59827.1"/>
    </source>
</evidence>
<dbReference type="RefSeq" id="WP_170123634.1">
    <property type="nucleotide sequence ID" value="NZ_QGTJ01000009.1"/>
</dbReference>
<dbReference type="EMBL" id="QGTJ01000009">
    <property type="protein sequence ID" value="PWV59827.1"/>
    <property type="molecule type" value="Genomic_DNA"/>
</dbReference>